<evidence type="ECO:0000313" key="8">
    <source>
        <dbReference type="EMBL" id="PIR95509.1"/>
    </source>
</evidence>
<dbReference type="InterPro" id="IPR002467">
    <property type="entry name" value="Pept_M24A_MAP1"/>
</dbReference>
<feature type="binding site" evidence="6">
    <location>
        <position position="131"/>
    </location>
    <ligand>
        <name>a divalent metal cation</name>
        <dbReference type="ChEBI" id="CHEBI:60240"/>
        <label>1</label>
    </ligand>
</feature>
<gene>
    <name evidence="6" type="primary">map</name>
    <name evidence="8" type="ORF">COT93_01745</name>
</gene>
<name>A0A2H0VAW9_9BACT</name>
<protein>
    <recommendedName>
        <fullName evidence="6">Methionine aminopeptidase</fullName>
        <shortName evidence="6">MAP</shortName>
        <shortName evidence="6">MetAP</shortName>
        <ecNumber evidence="6">3.4.11.18</ecNumber>
    </recommendedName>
    <alternativeName>
        <fullName evidence="6">Peptidase M</fullName>
    </alternativeName>
</protein>
<dbReference type="SUPFAM" id="SSF55920">
    <property type="entry name" value="Creatinase/aminopeptidase"/>
    <property type="match status" value="1"/>
</dbReference>
<feature type="binding site" evidence="6">
    <location>
        <position position="261"/>
    </location>
    <ligand>
        <name>a divalent metal cation</name>
        <dbReference type="ChEBI" id="CHEBI:60240"/>
        <label>2</label>
        <note>catalytic</note>
    </ligand>
</feature>
<dbReference type="InterPro" id="IPR000994">
    <property type="entry name" value="Pept_M24"/>
</dbReference>
<feature type="binding site" evidence="6">
    <location>
        <position position="201"/>
    </location>
    <ligand>
        <name>substrate</name>
    </ligand>
</feature>
<evidence type="ECO:0000256" key="1">
    <source>
        <dbReference type="ARBA" id="ARBA00002521"/>
    </source>
</evidence>
<dbReference type="CDD" id="cd01086">
    <property type="entry name" value="MetAP1"/>
    <property type="match status" value="1"/>
</dbReference>
<dbReference type="EMBL" id="PFAL01000017">
    <property type="protein sequence ID" value="PIR95509.1"/>
    <property type="molecule type" value="Genomic_DNA"/>
</dbReference>
<dbReference type="GO" id="GO:0006508">
    <property type="term" value="P:proteolysis"/>
    <property type="evidence" value="ECO:0007669"/>
    <property type="project" value="UniProtKB-KW"/>
</dbReference>
<feature type="binding site" evidence="6">
    <location>
        <position position="261"/>
    </location>
    <ligand>
        <name>a divalent metal cation</name>
        <dbReference type="ChEBI" id="CHEBI:60240"/>
        <label>1</label>
    </ligand>
</feature>
<organism evidence="8 9">
    <name type="scientific">Candidatus Falkowbacteria bacterium CG10_big_fil_rev_8_21_14_0_10_37_18</name>
    <dbReference type="NCBI Taxonomy" id="1974562"/>
    <lineage>
        <taxon>Bacteria</taxon>
        <taxon>Candidatus Falkowiibacteriota</taxon>
    </lineage>
</organism>
<dbReference type="GO" id="GO:0046872">
    <property type="term" value="F:metal ion binding"/>
    <property type="evidence" value="ECO:0007669"/>
    <property type="project" value="UniProtKB-UniRule"/>
</dbReference>
<comment type="similarity">
    <text evidence="6">Belongs to the peptidase M24A family. Methionine aminopeptidase type 1 subfamily.</text>
</comment>
<dbReference type="PANTHER" id="PTHR43330">
    <property type="entry name" value="METHIONINE AMINOPEPTIDASE"/>
    <property type="match status" value="1"/>
</dbReference>
<dbReference type="PANTHER" id="PTHR43330:SF27">
    <property type="entry name" value="METHIONINE AMINOPEPTIDASE"/>
    <property type="match status" value="1"/>
</dbReference>
<evidence type="ECO:0000256" key="3">
    <source>
        <dbReference type="ARBA" id="ARBA00022670"/>
    </source>
</evidence>
<feature type="domain" description="Peptidase M24" evidence="7">
    <location>
        <begin position="127"/>
        <end position="268"/>
    </location>
</feature>
<evidence type="ECO:0000256" key="5">
    <source>
        <dbReference type="ARBA" id="ARBA00022801"/>
    </source>
</evidence>
<comment type="cofactor">
    <cofactor evidence="6">
        <name>Co(2+)</name>
        <dbReference type="ChEBI" id="CHEBI:48828"/>
    </cofactor>
    <cofactor evidence="6">
        <name>Zn(2+)</name>
        <dbReference type="ChEBI" id="CHEBI:29105"/>
    </cofactor>
    <cofactor evidence="6">
        <name>Mn(2+)</name>
        <dbReference type="ChEBI" id="CHEBI:29035"/>
    </cofactor>
    <cofactor evidence="6">
        <name>Fe(2+)</name>
        <dbReference type="ChEBI" id="CHEBI:29033"/>
    </cofactor>
    <text evidence="6">Binds 2 divalent metal cations per subunit. Has a high-affinity and a low affinity metal-binding site. The true nature of the physiological cofactor is under debate. The enzyme is active with cobalt, zinc, manganese or divalent iron ions. Most likely, methionine aminopeptidases function as mononuclear Fe(2+)-metalloproteases under physiological conditions, and the catalytically relevant metal-binding site has been assigned to the histidine-containing high-affinity site.</text>
</comment>
<accession>A0A2H0VAW9</accession>
<feature type="binding site" evidence="6">
    <location>
        <position position="100"/>
    </location>
    <ligand>
        <name>a divalent metal cation</name>
        <dbReference type="ChEBI" id="CHEBI:60240"/>
        <label>1</label>
    </ligand>
</feature>
<comment type="catalytic activity">
    <reaction evidence="6">
        <text>Release of N-terminal amino acids, preferentially methionine, from peptides and arylamides.</text>
        <dbReference type="EC" id="3.4.11.18"/>
    </reaction>
</comment>
<dbReference type="Pfam" id="PF00557">
    <property type="entry name" value="Peptidase_M24"/>
    <property type="match status" value="2"/>
</dbReference>
<evidence type="ECO:0000256" key="4">
    <source>
        <dbReference type="ARBA" id="ARBA00022723"/>
    </source>
</evidence>
<evidence type="ECO:0000313" key="9">
    <source>
        <dbReference type="Proteomes" id="UP000229972"/>
    </source>
</evidence>
<feature type="binding site" evidence="6">
    <location>
        <position position="230"/>
    </location>
    <ligand>
        <name>a divalent metal cation</name>
        <dbReference type="ChEBI" id="CHEBI:60240"/>
        <label>2</label>
        <note>catalytic</note>
    </ligand>
</feature>
<dbReference type="GO" id="GO:0005829">
    <property type="term" value="C:cytosol"/>
    <property type="evidence" value="ECO:0007669"/>
    <property type="project" value="TreeGrafter"/>
</dbReference>
<evidence type="ECO:0000259" key="7">
    <source>
        <dbReference type="Pfam" id="PF00557"/>
    </source>
</evidence>
<keyword evidence="5 6" id="KW-0378">Hydrolase</keyword>
<dbReference type="GO" id="GO:0070006">
    <property type="term" value="F:metalloaminopeptidase activity"/>
    <property type="evidence" value="ECO:0007669"/>
    <property type="project" value="UniProtKB-UniRule"/>
</dbReference>
<dbReference type="PRINTS" id="PR00599">
    <property type="entry name" value="MAPEPTIDASE"/>
</dbReference>
<reference evidence="9" key="1">
    <citation type="submission" date="2017-09" db="EMBL/GenBank/DDBJ databases">
        <title>Depth-based differentiation of microbial function through sediment-hosted aquifers and enrichment of novel symbionts in the deep terrestrial subsurface.</title>
        <authorList>
            <person name="Probst A.J."/>
            <person name="Ladd B."/>
            <person name="Jarett J.K."/>
            <person name="Geller-Mcgrath D.E."/>
            <person name="Sieber C.M.K."/>
            <person name="Emerson J.B."/>
            <person name="Anantharaman K."/>
            <person name="Thomas B.C."/>
            <person name="Malmstrom R."/>
            <person name="Stieglmeier M."/>
            <person name="Klingl A."/>
            <person name="Woyke T."/>
            <person name="Ryan C.M."/>
            <person name="Banfield J.F."/>
        </authorList>
    </citation>
    <scope>NUCLEOTIDE SEQUENCE [LARGE SCALE GENOMIC DNA]</scope>
</reference>
<feature type="binding site" evidence="6">
    <location>
        <position position="131"/>
    </location>
    <ligand>
        <name>a divalent metal cation</name>
        <dbReference type="ChEBI" id="CHEBI:60240"/>
        <label>2</label>
        <note>catalytic</note>
    </ligand>
</feature>
<dbReference type="HAMAP" id="MF_01974">
    <property type="entry name" value="MetAP_1"/>
    <property type="match status" value="1"/>
</dbReference>
<dbReference type="Gene3D" id="3.90.230.10">
    <property type="entry name" value="Creatinase/methionine aminopeptidase superfamily"/>
    <property type="match status" value="1"/>
</dbReference>
<feature type="binding site" evidence="6">
    <location>
        <position position="194"/>
    </location>
    <ligand>
        <name>a divalent metal cation</name>
        <dbReference type="ChEBI" id="CHEBI:60240"/>
        <label>2</label>
        <note>catalytic</note>
    </ligand>
</feature>
<comment type="subunit">
    <text evidence="6">Monomer.</text>
</comment>
<feature type="domain" description="Peptidase M24" evidence="7">
    <location>
        <begin position="13"/>
        <end position="111"/>
    </location>
</feature>
<dbReference type="Proteomes" id="UP000229972">
    <property type="component" value="Unassembled WGS sequence"/>
</dbReference>
<dbReference type="EC" id="3.4.11.18" evidence="6"/>
<sequence>MIYLKTTEEIRILKEGGRRLAAILRQIAKATKVGVRTADLEILANKLIKETGGYSAFKNYPMGGGIFFPSTLCVSINNEVVHGAALPNRIIKSGDIVDLDIGMEWPVTSDLRAKFKAPRNPHSQRGGFFTDTCLTVGVGKVSDEAKKLLKITERCLALGIKAAKPGNTLNDIARAVQGLAEKNGYGVVRDLVGHGVGYFPHEKPDVFNFEIRDNSPDNLVLKSGMVIAIEPMINAGDWRVTVADNDYTILTEDDSLSAHFEHTLAITEKGCEILTK</sequence>
<evidence type="ECO:0000256" key="2">
    <source>
        <dbReference type="ARBA" id="ARBA00022438"/>
    </source>
</evidence>
<proteinExistence type="inferred from homology"/>
<dbReference type="GO" id="GO:0004239">
    <property type="term" value="F:initiator methionyl aminopeptidase activity"/>
    <property type="evidence" value="ECO:0007669"/>
    <property type="project" value="UniProtKB-UniRule"/>
</dbReference>
<dbReference type="InterPro" id="IPR036005">
    <property type="entry name" value="Creatinase/aminopeptidase-like"/>
</dbReference>
<keyword evidence="3 6" id="KW-0645">Protease</keyword>
<keyword evidence="4 6" id="KW-0479">Metal-binding</keyword>
<keyword evidence="2 6" id="KW-0031">Aminopeptidase</keyword>
<dbReference type="AlphaFoldDB" id="A0A2H0VAW9"/>
<feature type="binding site" evidence="6">
    <location>
        <position position="82"/>
    </location>
    <ligand>
        <name>substrate</name>
    </ligand>
</feature>
<comment type="caution">
    <text evidence="8">The sequence shown here is derived from an EMBL/GenBank/DDBJ whole genome shotgun (WGS) entry which is preliminary data.</text>
</comment>
<dbReference type="InterPro" id="IPR001714">
    <property type="entry name" value="Pept_M24_MAP"/>
</dbReference>
<comment type="function">
    <text evidence="1 6">Removes the N-terminal methionine from nascent proteins. The N-terminal methionine is often cleaved when the second residue in the primary sequence is small and uncharged (Met-Ala-, Cys, Gly, Pro, Ser, Thr, or Val). Requires deformylation of the N(alpha)-formylated initiator methionine before it can be hydrolyzed.</text>
</comment>
<evidence type="ECO:0000256" key="6">
    <source>
        <dbReference type="HAMAP-Rule" id="MF_01974"/>
    </source>
</evidence>